<dbReference type="SUPFAM" id="SSF55060">
    <property type="entry name" value="GHMP Kinase, C-terminal domain"/>
    <property type="match status" value="1"/>
</dbReference>
<evidence type="ECO:0000313" key="8">
    <source>
        <dbReference type="Proteomes" id="UP000011863"/>
    </source>
</evidence>
<dbReference type="SUPFAM" id="SSF54211">
    <property type="entry name" value="Ribosomal protein S5 domain 2-like"/>
    <property type="match status" value="1"/>
</dbReference>
<dbReference type="InterPro" id="IPR013750">
    <property type="entry name" value="GHMP_kinase_C_dom"/>
</dbReference>
<name>A0A6C7E9B5_ILUCY</name>
<evidence type="ECO:0000259" key="6">
    <source>
        <dbReference type="Pfam" id="PF08544"/>
    </source>
</evidence>
<dbReference type="EMBL" id="AP012057">
    <property type="protein sequence ID" value="BAN02612.1"/>
    <property type="molecule type" value="Genomic_DNA"/>
</dbReference>
<proteinExistence type="predicted"/>
<dbReference type="AlphaFoldDB" id="A0A6C7E9B5"/>
<evidence type="ECO:0000256" key="3">
    <source>
        <dbReference type="ARBA" id="ARBA00022777"/>
    </source>
</evidence>
<reference evidence="7 8" key="1">
    <citation type="journal article" date="2013" name="Int. J. Syst. Evol. Microbiol.">
        <title>Ilumatobacter nonamiense sp. nov. and Ilumatobacter coccineum sp. nov., isolated from seashore sand.</title>
        <authorList>
            <person name="Matsumoto A."/>
            <person name="Kasai H."/>
            <person name="Matsuo Y."/>
            <person name="Shizuri Y."/>
            <person name="Ichikawa N."/>
            <person name="Fujita N."/>
            <person name="Omura S."/>
            <person name="Takahashi Y."/>
        </authorList>
    </citation>
    <scope>NUCLEOTIDE SEQUENCE [LARGE SCALE GENOMIC DNA]</scope>
    <source>
        <strain evidence="8">NBRC 103263 / KCTC 29153 / YM16-304</strain>
    </source>
</reference>
<dbReference type="Pfam" id="PF00288">
    <property type="entry name" value="GHMP_kinases_N"/>
    <property type="match status" value="1"/>
</dbReference>
<dbReference type="Proteomes" id="UP000011863">
    <property type="component" value="Chromosome"/>
</dbReference>
<evidence type="ECO:0000256" key="2">
    <source>
        <dbReference type="ARBA" id="ARBA00022741"/>
    </source>
</evidence>
<feature type="domain" description="GHMP kinase C-terminal" evidence="6">
    <location>
        <begin position="259"/>
        <end position="331"/>
    </location>
</feature>
<dbReference type="Pfam" id="PF08544">
    <property type="entry name" value="GHMP_kinases_C"/>
    <property type="match status" value="1"/>
</dbReference>
<dbReference type="InterPro" id="IPR053034">
    <property type="entry name" value="Glucuronokinase-like"/>
</dbReference>
<dbReference type="InterPro" id="IPR014721">
    <property type="entry name" value="Ribsml_uS5_D2-typ_fold_subgr"/>
</dbReference>
<evidence type="ECO:0000259" key="5">
    <source>
        <dbReference type="Pfam" id="PF00288"/>
    </source>
</evidence>
<dbReference type="InterPro" id="IPR020568">
    <property type="entry name" value="Ribosomal_Su5_D2-typ_SF"/>
</dbReference>
<keyword evidence="2" id="KW-0547">Nucleotide-binding</keyword>
<keyword evidence="1" id="KW-0808">Transferase</keyword>
<dbReference type="GO" id="GO:0005524">
    <property type="term" value="F:ATP binding"/>
    <property type="evidence" value="ECO:0007669"/>
    <property type="project" value="UniProtKB-KW"/>
</dbReference>
<dbReference type="GO" id="GO:0016301">
    <property type="term" value="F:kinase activity"/>
    <property type="evidence" value="ECO:0007669"/>
    <property type="project" value="UniProtKB-KW"/>
</dbReference>
<organism evidence="7 8">
    <name type="scientific">Ilumatobacter coccineus (strain NBRC 103263 / KCTC 29153 / YM16-304)</name>
    <dbReference type="NCBI Taxonomy" id="1313172"/>
    <lineage>
        <taxon>Bacteria</taxon>
        <taxon>Bacillati</taxon>
        <taxon>Actinomycetota</taxon>
        <taxon>Acidimicrobiia</taxon>
        <taxon>Acidimicrobiales</taxon>
        <taxon>Ilumatobacteraceae</taxon>
        <taxon>Ilumatobacter</taxon>
    </lineage>
</organism>
<dbReference type="InterPro" id="IPR036554">
    <property type="entry name" value="GHMP_kinase_C_sf"/>
</dbReference>
<evidence type="ECO:0000313" key="7">
    <source>
        <dbReference type="EMBL" id="BAN02612.1"/>
    </source>
</evidence>
<keyword evidence="3" id="KW-0418">Kinase</keyword>
<gene>
    <name evidence="7" type="ORF">YM304_22980</name>
</gene>
<evidence type="ECO:0008006" key="9">
    <source>
        <dbReference type="Google" id="ProtNLM"/>
    </source>
</evidence>
<dbReference type="InterPro" id="IPR006204">
    <property type="entry name" value="GHMP_kinase_N_dom"/>
</dbReference>
<dbReference type="Gene3D" id="3.30.70.890">
    <property type="entry name" value="GHMP kinase, C-terminal domain"/>
    <property type="match status" value="1"/>
</dbReference>
<dbReference type="PANTHER" id="PTHR38710">
    <property type="entry name" value="WITH PUTATIVE URIDYL PYROPHOSPHORYLASE-RELATED"/>
    <property type="match status" value="1"/>
</dbReference>
<dbReference type="Gene3D" id="3.30.230.10">
    <property type="match status" value="1"/>
</dbReference>
<protein>
    <recommendedName>
        <fullName evidence="9">GHMP kinase N-terminal domain-containing protein</fullName>
    </recommendedName>
</protein>
<sequence>MQGSEPIGDAPVVGRCSARAALAGNPSDGYGGAVVSVPVASVAAHVEAAPSDRFEIDPSPTADDTFSDLDELCERVDRYGYGGTRQLLVATLRSLRRHVDAKIDPVRLTVSTTIPRSVGLAGSSAIVIAAMRALTSRHADSDWSQALRSDPALMAAVALDAETTELGITAGLQDRAVQSHDTPMLMEFDSVRPIGTGSLLSGTYSVLPRPPGIVLVAAIDATASPSGVAHRSLRDDFDADVGGVRRLMGEIAEHARSAAAAIERGDVETLGSDMDSTLELRQQMMVLDPRHLAMAEAARSHGAHANWSGSGGAVTVLAPNEAVAAITRSALVDELGCTIVDV</sequence>
<keyword evidence="8" id="KW-1185">Reference proteome</keyword>
<dbReference type="RefSeq" id="WP_015441859.1">
    <property type="nucleotide sequence ID" value="NC_020520.1"/>
</dbReference>
<dbReference type="KEGG" id="aym:YM304_22980"/>
<dbReference type="PANTHER" id="PTHR38710:SF1">
    <property type="entry name" value="WITH PUTATIVE URIDYL PYROPHOSPHORYLASE-RELATED"/>
    <property type="match status" value="1"/>
</dbReference>
<keyword evidence="4" id="KW-0067">ATP-binding</keyword>
<feature type="domain" description="GHMP kinase N-terminal" evidence="5">
    <location>
        <begin position="87"/>
        <end position="177"/>
    </location>
</feature>
<dbReference type="OrthoDB" id="3694612at2"/>
<dbReference type="PRINTS" id="PR00959">
    <property type="entry name" value="MEVGALKINASE"/>
</dbReference>
<evidence type="ECO:0000256" key="4">
    <source>
        <dbReference type="ARBA" id="ARBA00022840"/>
    </source>
</evidence>
<evidence type="ECO:0000256" key="1">
    <source>
        <dbReference type="ARBA" id="ARBA00022679"/>
    </source>
</evidence>
<accession>A0A6C7E9B5</accession>